<dbReference type="OrthoDB" id="9808897at2"/>
<dbReference type="InterPro" id="IPR012341">
    <property type="entry name" value="6hp_glycosidase-like_sf"/>
</dbReference>
<dbReference type="GO" id="GO:0000272">
    <property type="term" value="P:polysaccharide catabolic process"/>
    <property type="evidence" value="ECO:0007669"/>
    <property type="project" value="UniProtKB-KW"/>
</dbReference>
<evidence type="ECO:0000256" key="1">
    <source>
        <dbReference type="ARBA" id="ARBA00007072"/>
    </source>
</evidence>
<comment type="similarity">
    <text evidence="1">Belongs to the glycosyl hydrolase 9 (cellulase E) family.</text>
</comment>
<dbReference type="eggNOG" id="COG3291">
    <property type="taxonomic scope" value="Bacteria"/>
</dbReference>
<gene>
    <name evidence="7" type="ORF">MYP_2099</name>
</gene>
<dbReference type="NCBIfam" id="TIGR04183">
    <property type="entry name" value="Por_Secre_tail"/>
    <property type="match status" value="1"/>
</dbReference>
<dbReference type="RefSeq" id="WP_045462359.1">
    <property type="nucleotide sequence ID" value="NZ_BBLT01000003.1"/>
</dbReference>
<dbReference type="SUPFAM" id="SSF81296">
    <property type="entry name" value="E set domains"/>
    <property type="match status" value="1"/>
</dbReference>
<dbReference type="EMBL" id="BBLT01000003">
    <property type="protein sequence ID" value="GAL84871.1"/>
    <property type="molecule type" value="Genomic_DNA"/>
</dbReference>
<feature type="domain" description="Secretion system C-terminal sorting" evidence="6">
    <location>
        <begin position="652"/>
        <end position="719"/>
    </location>
</feature>
<dbReference type="Proteomes" id="UP000030185">
    <property type="component" value="Unassembled WGS sequence"/>
</dbReference>
<evidence type="ECO:0000313" key="7">
    <source>
        <dbReference type="EMBL" id="GAL84871.1"/>
    </source>
</evidence>
<evidence type="ECO:0000259" key="4">
    <source>
        <dbReference type="Pfam" id="PF00759"/>
    </source>
</evidence>
<evidence type="ECO:0000313" key="8">
    <source>
        <dbReference type="Proteomes" id="UP000030185"/>
    </source>
</evidence>
<keyword evidence="8" id="KW-1185">Reference proteome</keyword>
<dbReference type="CDD" id="cd02850">
    <property type="entry name" value="E_set_Cellulase_N"/>
    <property type="match status" value="1"/>
</dbReference>
<dbReference type="InterPro" id="IPR004197">
    <property type="entry name" value="Cellulase_Ig-like"/>
</dbReference>
<keyword evidence="2" id="KW-0119">Carbohydrate metabolism</keyword>
<dbReference type="InterPro" id="IPR001701">
    <property type="entry name" value="Glyco_hydro_9"/>
</dbReference>
<dbReference type="InterPro" id="IPR026444">
    <property type="entry name" value="Secre_tail"/>
</dbReference>
<dbReference type="InterPro" id="IPR008928">
    <property type="entry name" value="6-hairpin_glycosidase_sf"/>
</dbReference>
<name>A0A098LD74_9BACT</name>
<feature type="domain" description="Cellulase Ig-like" evidence="5">
    <location>
        <begin position="32"/>
        <end position="115"/>
    </location>
</feature>
<dbReference type="Pfam" id="PF00759">
    <property type="entry name" value="Glyco_hydro_9"/>
    <property type="match status" value="1"/>
</dbReference>
<dbReference type="Gene3D" id="1.50.10.10">
    <property type="match status" value="1"/>
</dbReference>
<evidence type="ECO:0000259" key="5">
    <source>
        <dbReference type="Pfam" id="PF02927"/>
    </source>
</evidence>
<dbReference type="InterPro" id="IPR013783">
    <property type="entry name" value="Ig-like_fold"/>
</dbReference>
<dbReference type="SUPFAM" id="SSF48208">
    <property type="entry name" value="Six-hairpin glycosidases"/>
    <property type="match status" value="1"/>
</dbReference>
<dbReference type="Gene3D" id="2.60.40.10">
    <property type="entry name" value="Immunoglobulins"/>
    <property type="match status" value="1"/>
</dbReference>
<dbReference type="AlphaFoldDB" id="A0A098LD74"/>
<dbReference type="Pfam" id="PF02927">
    <property type="entry name" value="CelD_N"/>
    <property type="match status" value="1"/>
</dbReference>
<proteinExistence type="inferred from homology"/>
<evidence type="ECO:0000256" key="2">
    <source>
        <dbReference type="ARBA" id="ARBA00023277"/>
    </source>
</evidence>
<evidence type="ECO:0000256" key="3">
    <source>
        <dbReference type="ARBA" id="ARBA00023326"/>
    </source>
</evidence>
<dbReference type="GO" id="GO:0008810">
    <property type="term" value="F:cellulase activity"/>
    <property type="evidence" value="ECO:0007669"/>
    <property type="project" value="InterPro"/>
</dbReference>
<sequence length="723" mass="79737">MDKFYSTLFLSIYLFLLFGLKEVSGQSVSKFIVADQFGYLPDEVKIAVVRDPVTGYDGSESFTPGTLYAVVNSAGQQVYTGPLQIWSGGVEDNSSGDKAWWFDFSSVDQPGEYYILDVNNNVRSYSFQISGGIYNDILKHAVRTFFYQRAGFAKQAQYAGEGWADGASHMQDKKARAYNDRNNAAKEKDVSGGWYDAGDYNKYTNWTANYVVQMMLAYLEKPDAWADNYNLPESGNGVPDLLDEAKWGIDHLLRMQQADGSVISIASLAHASPPSSATGTTYYGGINTSSAHSVAGAFAIASKVYRSLNMNAYADTLVKRAKLAWDWSGVNPNVVWNNNDAAYGSSGIGAGQQETDDYGREMGRLKAAVFLYDATGEATYKSYVDANYKNSHLLQWGFAYPFEGELQDVLLYYTSLSGATTATKNAIINAYKGSMTNHDDNFKAITSKKDPYRAHLKDYTWGSNNIKSMQGTMFHNIISYNVDATKNTIAREAALGYIHYIHGVNPLSMVYLSNMYNYGAENGVNEFYHSWFTDKSAKWDRVGTSTYGPAPGFLVGGANPGYDWDGCCPSGCGSSQFNAVCTSESITPPKGQPKQKSYKDFNTSWPLNSWSVTENSNGYQISYIRLLSKFVDINETTSVESPSGKNTSSMDLFPNPTNGSFWISNVKPGKYQVTVMDIRGSVMKTYTMDNGSQEIQLSDLPSGSYLVKVSGGEQVIIKPLIKL</sequence>
<accession>A0A098LD74</accession>
<keyword evidence="3" id="KW-0624">Polysaccharide degradation</keyword>
<protein>
    <submittedName>
        <fullName evidence="7">Uncharacterized protein</fullName>
    </submittedName>
</protein>
<evidence type="ECO:0000259" key="6">
    <source>
        <dbReference type="Pfam" id="PF18962"/>
    </source>
</evidence>
<dbReference type="Pfam" id="PF18962">
    <property type="entry name" value="Por_Secre_tail"/>
    <property type="match status" value="1"/>
</dbReference>
<reference evidence="7 8" key="1">
    <citation type="submission" date="2014-09" db="EMBL/GenBank/DDBJ databases">
        <title>Sporocytophaga myxococcoides PG-01 genome sequencing.</title>
        <authorList>
            <person name="Liu L."/>
            <person name="Gao P.J."/>
            <person name="Chen G.J."/>
            <person name="Wang L.S."/>
        </authorList>
    </citation>
    <scope>NUCLEOTIDE SEQUENCE [LARGE SCALE GENOMIC DNA]</scope>
    <source>
        <strain evidence="7 8">PG-01</strain>
    </source>
</reference>
<dbReference type="STRING" id="153721.MYP_2099"/>
<dbReference type="InterPro" id="IPR014756">
    <property type="entry name" value="Ig_E-set"/>
</dbReference>
<feature type="domain" description="Glycoside hydrolase family 9" evidence="4">
    <location>
        <begin position="134"/>
        <end position="613"/>
    </location>
</feature>
<comment type="caution">
    <text evidence="7">The sequence shown here is derived from an EMBL/GenBank/DDBJ whole genome shotgun (WGS) entry which is preliminary data.</text>
</comment>
<organism evidence="7 8">
    <name type="scientific">Sporocytophaga myxococcoides</name>
    <dbReference type="NCBI Taxonomy" id="153721"/>
    <lineage>
        <taxon>Bacteria</taxon>
        <taxon>Pseudomonadati</taxon>
        <taxon>Bacteroidota</taxon>
        <taxon>Cytophagia</taxon>
        <taxon>Cytophagales</taxon>
        <taxon>Cytophagaceae</taxon>
        <taxon>Sporocytophaga</taxon>
    </lineage>
</organism>